<evidence type="ECO:0000313" key="2">
    <source>
        <dbReference type="EMBL" id="VDO08839.1"/>
    </source>
</evidence>
<dbReference type="WBParaSite" id="HNAJ_0001081701-mRNA-1">
    <property type="protein sequence ID" value="HNAJ_0001081701-mRNA-1"/>
    <property type="gene ID" value="HNAJ_0001081701"/>
</dbReference>
<feature type="region of interest" description="Disordered" evidence="1">
    <location>
        <begin position="93"/>
        <end position="150"/>
    </location>
</feature>
<keyword evidence="3" id="KW-1185">Reference proteome</keyword>
<proteinExistence type="predicted"/>
<protein>
    <submittedName>
        <fullName evidence="4">PK_Tyr_Ser-Thr domain-containing protein</fullName>
    </submittedName>
</protein>
<dbReference type="STRING" id="102285.A0A0R3TT06"/>
<evidence type="ECO:0000313" key="4">
    <source>
        <dbReference type="WBParaSite" id="HNAJ_0001081701-mRNA-1"/>
    </source>
</evidence>
<reference evidence="2 3" key="2">
    <citation type="submission" date="2018-11" db="EMBL/GenBank/DDBJ databases">
        <authorList>
            <consortium name="Pathogen Informatics"/>
        </authorList>
    </citation>
    <scope>NUCLEOTIDE SEQUENCE [LARGE SCALE GENOMIC DNA]</scope>
</reference>
<dbReference type="EMBL" id="UZAE01013231">
    <property type="protein sequence ID" value="VDO08839.1"/>
    <property type="molecule type" value="Genomic_DNA"/>
</dbReference>
<dbReference type="AlphaFoldDB" id="A0A0R3TT06"/>
<reference evidence="4" key="1">
    <citation type="submission" date="2017-02" db="UniProtKB">
        <authorList>
            <consortium name="WormBaseParasite"/>
        </authorList>
    </citation>
    <scope>IDENTIFICATION</scope>
</reference>
<name>A0A0R3TT06_RODNA</name>
<sequence>MLYCWSYRPAQRPSFLNLLHLLAPRFADADFRQSSYFYVGDTFTQQPPPYQEFEKSINDSSAAAAAAVNAEFADLPTLIKTVLGPPHCVGGSGGSNSLSEDFPQLTSTNPGTDTISTLHFYSSSPQLEEVKQEITSENSDEELNSSVGAR</sequence>
<gene>
    <name evidence="2" type="ORF">HNAJ_LOCUS10812</name>
</gene>
<organism evidence="4">
    <name type="scientific">Rodentolepis nana</name>
    <name type="common">Dwarf tapeworm</name>
    <name type="synonym">Hymenolepis nana</name>
    <dbReference type="NCBI Taxonomy" id="102285"/>
    <lineage>
        <taxon>Eukaryota</taxon>
        <taxon>Metazoa</taxon>
        <taxon>Spiralia</taxon>
        <taxon>Lophotrochozoa</taxon>
        <taxon>Platyhelminthes</taxon>
        <taxon>Cestoda</taxon>
        <taxon>Eucestoda</taxon>
        <taxon>Cyclophyllidea</taxon>
        <taxon>Hymenolepididae</taxon>
        <taxon>Rodentolepis</taxon>
    </lineage>
</organism>
<dbReference type="Proteomes" id="UP000278807">
    <property type="component" value="Unassembled WGS sequence"/>
</dbReference>
<evidence type="ECO:0000313" key="3">
    <source>
        <dbReference type="Proteomes" id="UP000278807"/>
    </source>
</evidence>
<accession>A0A0R3TT06</accession>
<evidence type="ECO:0000256" key="1">
    <source>
        <dbReference type="SAM" id="MobiDB-lite"/>
    </source>
</evidence>
<feature type="compositionally biased region" description="Polar residues" evidence="1">
    <location>
        <begin position="95"/>
        <end position="126"/>
    </location>
</feature>